<feature type="coiled-coil region" evidence="10">
    <location>
        <begin position="171"/>
        <end position="198"/>
    </location>
</feature>
<keyword evidence="5 9" id="KW-0997">Cell inner membrane</keyword>
<feature type="coiled-coil region" evidence="10">
    <location>
        <begin position="259"/>
        <end position="286"/>
    </location>
</feature>
<dbReference type="InterPro" id="IPR050739">
    <property type="entry name" value="MFP"/>
</dbReference>
<comment type="similarity">
    <text evidence="2 9">Belongs to the membrane fusion protein (MFP) (TC 8.A.1) family.</text>
</comment>
<evidence type="ECO:0000256" key="8">
    <source>
        <dbReference type="ARBA" id="ARBA00023136"/>
    </source>
</evidence>
<dbReference type="PANTHER" id="PTHR30386:SF17">
    <property type="entry name" value="ALKALINE PROTEASE SECRETION PROTEIN APRE"/>
    <property type="match status" value="1"/>
</dbReference>
<evidence type="ECO:0000259" key="12">
    <source>
        <dbReference type="Pfam" id="PF26002"/>
    </source>
</evidence>
<protein>
    <recommendedName>
        <fullName evidence="9">Membrane fusion protein (MFP) family protein</fullName>
    </recommendedName>
</protein>
<dbReference type="Gene3D" id="2.40.50.100">
    <property type="match status" value="1"/>
</dbReference>
<dbReference type="SUPFAM" id="SSF111369">
    <property type="entry name" value="HlyD-like secretion proteins"/>
    <property type="match status" value="1"/>
</dbReference>
<dbReference type="GO" id="GO:0005886">
    <property type="term" value="C:plasma membrane"/>
    <property type="evidence" value="ECO:0007669"/>
    <property type="project" value="UniProtKB-SubCell"/>
</dbReference>
<sequence length="434" mass="49094">MKRSGAWSATRPLFVGLLALVALLGGFGTWAVMAELSGAIVASGRIEVERNRQIVQHPDGGVVTEINVEEGDTVEKGELLIRLDSSFLESELSINEGQLFEFMARRARLEAESDGANEITFDPELVERAKTDQDVANLIAGQNRLFQARRDSIEQLEEQLRQRRMQVDTQIQGIVAQQEALETQLELINEELANQQSLLDRGLAQSSRVLALRREQSRLAGQVGDLTARRAQAGERIAEINIEISNLTTRRREEAVTQLRDLQFREMELREQRRSLQRRLERLEIRAPVSGVVYGLKVHTLDSVIRPAEPLLYIVPQDRPLVVAAQVQPIHIDQLYLGQNVNLRFSAFDQRRTPELLGRVVLISADAHEDEGTRVSYYSVEIVIEEGEQDKLPPNMNLIPGMPVESFIRTEDRSPIVYLTKPLSDYFAKAFREN</sequence>
<evidence type="ECO:0000256" key="9">
    <source>
        <dbReference type="RuleBase" id="RU365093"/>
    </source>
</evidence>
<name>A0A1H8RXP0_9RHOB</name>
<accession>A0A1H8RXP0</accession>
<organism evidence="13 14">
    <name type="scientific">Salinihabitans flavidus</name>
    <dbReference type="NCBI Taxonomy" id="569882"/>
    <lineage>
        <taxon>Bacteria</taxon>
        <taxon>Pseudomonadati</taxon>
        <taxon>Pseudomonadota</taxon>
        <taxon>Alphaproteobacteria</taxon>
        <taxon>Rhodobacterales</taxon>
        <taxon>Roseobacteraceae</taxon>
        <taxon>Salinihabitans</taxon>
    </lineage>
</organism>
<comment type="subcellular location">
    <subcellularLocation>
        <location evidence="1 9">Cell inner membrane</location>
        <topology evidence="1 9">Single-pass membrane protein</topology>
    </subcellularLocation>
</comment>
<dbReference type="OrthoDB" id="9810980at2"/>
<dbReference type="Proteomes" id="UP000198893">
    <property type="component" value="Unassembled WGS sequence"/>
</dbReference>
<keyword evidence="6" id="KW-0812">Transmembrane</keyword>
<dbReference type="InterPro" id="IPR058982">
    <property type="entry name" value="Beta-barrel_AprE"/>
</dbReference>
<dbReference type="AlphaFoldDB" id="A0A1H8RXP0"/>
<dbReference type="Pfam" id="PF26002">
    <property type="entry name" value="Beta-barrel_AprE"/>
    <property type="match status" value="1"/>
</dbReference>
<evidence type="ECO:0000256" key="1">
    <source>
        <dbReference type="ARBA" id="ARBA00004377"/>
    </source>
</evidence>
<dbReference type="GO" id="GO:0015031">
    <property type="term" value="P:protein transport"/>
    <property type="evidence" value="ECO:0007669"/>
    <property type="project" value="InterPro"/>
</dbReference>
<proteinExistence type="inferred from homology"/>
<feature type="domain" description="AprE-like beta-barrel" evidence="12">
    <location>
        <begin position="321"/>
        <end position="411"/>
    </location>
</feature>
<dbReference type="PRINTS" id="PR01490">
    <property type="entry name" value="RTXTOXIND"/>
</dbReference>
<evidence type="ECO:0000256" key="2">
    <source>
        <dbReference type="ARBA" id="ARBA00009477"/>
    </source>
</evidence>
<dbReference type="InterPro" id="IPR010129">
    <property type="entry name" value="T1SS_HlyD"/>
</dbReference>
<keyword evidence="4 9" id="KW-1003">Cell membrane</keyword>
<evidence type="ECO:0000259" key="11">
    <source>
        <dbReference type="Pfam" id="PF25994"/>
    </source>
</evidence>
<dbReference type="PANTHER" id="PTHR30386">
    <property type="entry name" value="MEMBRANE FUSION SUBUNIT OF EMRAB-TOLC MULTIDRUG EFFLUX PUMP"/>
    <property type="match status" value="1"/>
</dbReference>
<keyword evidence="14" id="KW-1185">Reference proteome</keyword>
<gene>
    <name evidence="13" type="ORF">SAMN04490248_11029</name>
</gene>
<feature type="domain" description="AprE-like long alpha-helical hairpin" evidence="11">
    <location>
        <begin position="89"/>
        <end position="277"/>
    </location>
</feature>
<evidence type="ECO:0000256" key="10">
    <source>
        <dbReference type="SAM" id="Coils"/>
    </source>
</evidence>
<reference evidence="13 14" key="1">
    <citation type="submission" date="2016-10" db="EMBL/GenBank/DDBJ databases">
        <authorList>
            <person name="de Groot N.N."/>
        </authorList>
    </citation>
    <scope>NUCLEOTIDE SEQUENCE [LARGE SCALE GENOMIC DNA]</scope>
    <source>
        <strain evidence="13 14">DSM 27842</strain>
    </source>
</reference>
<evidence type="ECO:0000313" key="14">
    <source>
        <dbReference type="Proteomes" id="UP000198893"/>
    </source>
</evidence>
<keyword evidence="10" id="KW-0175">Coiled coil</keyword>
<dbReference type="InterPro" id="IPR058781">
    <property type="entry name" value="HH_AprE-like"/>
</dbReference>
<dbReference type="NCBIfam" id="TIGR01843">
    <property type="entry name" value="type_I_hlyD"/>
    <property type="match status" value="1"/>
</dbReference>
<evidence type="ECO:0000256" key="5">
    <source>
        <dbReference type="ARBA" id="ARBA00022519"/>
    </source>
</evidence>
<evidence type="ECO:0000256" key="6">
    <source>
        <dbReference type="ARBA" id="ARBA00022692"/>
    </source>
</evidence>
<dbReference type="Gene3D" id="2.40.30.170">
    <property type="match status" value="1"/>
</dbReference>
<dbReference type="Pfam" id="PF25994">
    <property type="entry name" value="HH_AprE"/>
    <property type="match status" value="1"/>
</dbReference>
<evidence type="ECO:0000256" key="4">
    <source>
        <dbReference type="ARBA" id="ARBA00022475"/>
    </source>
</evidence>
<keyword evidence="3 9" id="KW-0813">Transport</keyword>
<dbReference type="EMBL" id="FODS01000010">
    <property type="protein sequence ID" value="SEO71145.1"/>
    <property type="molecule type" value="Genomic_DNA"/>
</dbReference>
<keyword evidence="8" id="KW-0472">Membrane</keyword>
<keyword evidence="7" id="KW-1133">Transmembrane helix</keyword>
<dbReference type="RefSeq" id="WP_093117941.1">
    <property type="nucleotide sequence ID" value="NZ_FODS01000010.1"/>
</dbReference>
<evidence type="ECO:0000313" key="13">
    <source>
        <dbReference type="EMBL" id="SEO71145.1"/>
    </source>
</evidence>
<dbReference type="STRING" id="569882.SAMN04490248_11029"/>
<evidence type="ECO:0000256" key="3">
    <source>
        <dbReference type="ARBA" id="ARBA00022448"/>
    </source>
</evidence>
<evidence type="ECO:0000256" key="7">
    <source>
        <dbReference type="ARBA" id="ARBA00022989"/>
    </source>
</evidence>